<keyword evidence="3" id="KW-1185">Reference proteome</keyword>
<protein>
    <submittedName>
        <fullName evidence="2">Uncharacterized protein</fullName>
    </submittedName>
</protein>
<gene>
    <name evidence="2" type="ORF">SPHA_58600</name>
</gene>
<dbReference type="Proteomes" id="UP000597762">
    <property type="component" value="Unassembled WGS sequence"/>
</dbReference>
<feature type="compositionally biased region" description="Pro residues" evidence="1">
    <location>
        <begin position="464"/>
        <end position="476"/>
    </location>
</feature>
<organism evidence="2 3">
    <name type="scientific">Acanthosepion pharaonis</name>
    <name type="common">Pharaoh cuttlefish</name>
    <name type="synonym">Sepia pharaonis</name>
    <dbReference type="NCBI Taxonomy" id="158019"/>
    <lineage>
        <taxon>Eukaryota</taxon>
        <taxon>Metazoa</taxon>
        <taxon>Spiralia</taxon>
        <taxon>Lophotrochozoa</taxon>
        <taxon>Mollusca</taxon>
        <taxon>Cephalopoda</taxon>
        <taxon>Coleoidea</taxon>
        <taxon>Decapodiformes</taxon>
        <taxon>Sepiida</taxon>
        <taxon>Sepiina</taxon>
        <taxon>Sepiidae</taxon>
        <taxon>Acanthosepion</taxon>
    </lineage>
</organism>
<dbReference type="EMBL" id="CAHIKZ030004017">
    <property type="protein sequence ID" value="CAE1306331.1"/>
    <property type="molecule type" value="Genomic_DNA"/>
</dbReference>
<feature type="compositionally biased region" description="Pro residues" evidence="1">
    <location>
        <begin position="378"/>
        <end position="388"/>
    </location>
</feature>
<dbReference type="AlphaFoldDB" id="A0A812DNY9"/>
<feature type="compositionally biased region" description="Low complexity" evidence="1">
    <location>
        <begin position="420"/>
        <end position="436"/>
    </location>
</feature>
<accession>A0A812DNY9</accession>
<reference evidence="2" key="1">
    <citation type="submission" date="2021-01" db="EMBL/GenBank/DDBJ databases">
        <authorList>
            <person name="Li R."/>
            <person name="Bekaert M."/>
        </authorList>
    </citation>
    <scope>NUCLEOTIDE SEQUENCE</scope>
    <source>
        <strain evidence="2">Farmed</strain>
    </source>
</reference>
<feature type="region of interest" description="Disordered" evidence="1">
    <location>
        <begin position="27"/>
        <end position="46"/>
    </location>
</feature>
<evidence type="ECO:0000313" key="2">
    <source>
        <dbReference type="EMBL" id="CAE1306331.1"/>
    </source>
</evidence>
<feature type="compositionally biased region" description="Basic and acidic residues" evidence="1">
    <location>
        <begin position="495"/>
        <end position="505"/>
    </location>
</feature>
<feature type="region of interest" description="Disordered" evidence="1">
    <location>
        <begin position="377"/>
        <end position="535"/>
    </location>
</feature>
<name>A0A812DNY9_ACAPH</name>
<evidence type="ECO:0000313" key="3">
    <source>
        <dbReference type="Proteomes" id="UP000597762"/>
    </source>
</evidence>
<comment type="caution">
    <text evidence="2">The sequence shown here is derived from an EMBL/GenBank/DDBJ whole genome shotgun (WGS) entry which is preliminary data.</text>
</comment>
<evidence type="ECO:0000256" key="1">
    <source>
        <dbReference type="SAM" id="MobiDB-lite"/>
    </source>
</evidence>
<sequence>MPSFAVRRAEQWSWVVPEQFPRRPSFTVAGPRMPLEGNRSNTLPRRSKPLGSLPRRICLCFRCNLYRSPYIVKAHRGNGFPLVRRVFVCFPWAVSSFPSRCDFLVFPLSLGEKPGLRWFERLCLLRRNCSPFGVFRGPVWPAPPFFAFTGKSRRRLFFPFSFLPREKGPPAPCIPPPSQSPAFLWGAPPSPTVKMFGGFYPAPGSPLFFLGRTPPLPGTPGFTFPQNFWAEISPALSFPPFLLPGKTRGPLKTPFYRVSAPLPSLAPVRRGGPAWVFPRPRSPRPPGGSRGPPLRVFPLFSHSGFPANLSPWSKFWGALPFPGAFAGGSRSLFSWRPAGTTLGKSSFRARRFALRCAPTSFGSWKSLWGREPAFFPFPGGPPPPPRPKPQGKKFLNKAGVPPRRRLPRVGKTAPAAPQKLAGASSPRSSLSLPLAATGPGSGCPPVSLFRPGLIPPGGRGRPPGTRPKPRPFPPGRGSPGPFSRRRLWGATVGSKGRERGTGERKRTPKGNAARFPRTGGGKKRGGPGPRRGGHFSFGPRGRCAARGFAGLNWFFLKAGALLSFPPGAGPLRFLVVALPGPFCGVSGGVAKGRRAFPPPRPPGYCRCSPRRPPFPPSPSLARPFPAGTGPFSGGQPLPFWGVSGGAFEKIDLNG</sequence>
<proteinExistence type="predicted"/>